<evidence type="ECO:0000256" key="10">
    <source>
        <dbReference type="ARBA" id="ARBA00023004"/>
    </source>
</evidence>
<dbReference type="SUPFAM" id="SSF48264">
    <property type="entry name" value="Cytochrome P450"/>
    <property type="match status" value="1"/>
</dbReference>
<dbReference type="GO" id="GO:0016020">
    <property type="term" value="C:membrane"/>
    <property type="evidence" value="ECO:0007669"/>
    <property type="project" value="UniProtKB-SubCell"/>
</dbReference>
<comment type="pathway">
    <text evidence="3">Secondary metabolite biosynthesis; terpenoid biosynthesis.</text>
</comment>
<comment type="subcellular location">
    <subcellularLocation>
        <location evidence="2">Membrane</location>
    </subcellularLocation>
</comment>
<evidence type="ECO:0000256" key="11">
    <source>
        <dbReference type="ARBA" id="ARBA00023033"/>
    </source>
</evidence>
<dbReference type="InterPro" id="IPR050121">
    <property type="entry name" value="Cytochrome_P450_monoxygenase"/>
</dbReference>
<accession>A0A8H7D2Y6</accession>
<gene>
    <name evidence="14" type="ORF">MVEN_00746000</name>
</gene>
<dbReference type="GO" id="GO:0016705">
    <property type="term" value="F:oxidoreductase activity, acting on paired donors, with incorporation or reduction of molecular oxygen"/>
    <property type="evidence" value="ECO:0007669"/>
    <property type="project" value="InterPro"/>
</dbReference>
<feature type="transmembrane region" description="Helical" evidence="13">
    <location>
        <begin position="60"/>
        <end position="83"/>
    </location>
</feature>
<keyword evidence="7" id="KW-0479">Metal-binding</keyword>
<comment type="caution">
    <text evidence="14">The sequence shown here is derived from an EMBL/GenBank/DDBJ whole genome shotgun (WGS) entry which is preliminary data.</text>
</comment>
<dbReference type="AlphaFoldDB" id="A0A8H7D2Y6"/>
<keyword evidence="5" id="KW-0349">Heme</keyword>
<evidence type="ECO:0000256" key="1">
    <source>
        <dbReference type="ARBA" id="ARBA00001971"/>
    </source>
</evidence>
<feature type="transmembrane region" description="Helical" evidence="13">
    <location>
        <begin position="127"/>
        <end position="145"/>
    </location>
</feature>
<evidence type="ECO:0000256" key="13">
    <source>
        <dbReference type="SAM" id="Phobius"/>
    </source>
</evidence>
<evidence type="ECO:0000256" key="9">
    <source>
        <dbReference type="ARBA" id="ARBA00023002"/>
    </source>
</evidence>
<reference evidence="14" key="1">
    <citation type="submission" date="2020-05" db="EMBL/GenBank/DDBJ databases">
        <title>Mycena genomes resolve the evolution of fungal bioluminescence.</title>
        <authorList>
            <person name="Tsai I.J."/>
        </authorList>
    </citation>
    <scope>NUCLEOTIDE SEQUENCE</scope>
    <source>
        <strain evidence="14">CCC161011</strain>
    </source>
</reference>
<protein>
    <recommendedName>
        <fullName evidence="16">Cytochrome P450</fullName>
    </recommendedName>
</protein>
<evidence type="ECO:0000256" key="5">
    <source>
        <dbReference type="ARBA" id="ARBA00022617"/>
    </source>
</evidence>
<name>A0A8H7D2Y6_9AGAR</name>
<dbReference type="PANTHER" id="PTHR24305">
    <property type="entry name" value="CYTOCHROME P450"/>
    <property type="match status" value="1"/>
</dbReference>
<keyword evidence="15" id="KW-1185">Reference proteome</keyword>
<proteinExistence type="inferred from homology"/>
<keyword evidence="6 13" id="KW-0812">Transmembrane</keyword>
<evidence type="ECO:0000256" key="3">
    <source>
        <dbReference type="ARBA" id="ARBA00004721"/>
    </source>
</evidence>
<evidence type="ECO:0008006" key="16">
    <source>
        <dbReference type="Google" id="ProtNLM"/>
    </source>
</evidence>
<dbReference type="Gene3D" id="1.10.630.10">
    <property type="entry name" value="Cytochrome P450"/>
    <property type="match status" value="1"/>
</dbReference>
<evidence type="ECO:0000256" key="6">
    <source>
        <dbReference type="ARBA" id="ARBA00022692"/>
    </source>
</evidence>
<keyword evidence="11" id="KW-0503">Monooxygenase</keyword>
<dbReference type="EMBL" id="JACAZI010000005">
    <property type="protein sequence ID" value="KAF7360174.1"/>
    <property type="molecule type" value="Genomic_DNA"/>
</dbReference>
<dbReference type="InterPro" id="IPR001128">
    <property type="entry name" value="Cyt_P450"/>
</dbReference>
<evidence type="ECO:0000256" key="4">
    <source>
        <dbReference type="ARBA" id="ARBA00010617"/>
    </source>
</evidence>
<comment type="similarity">
    <text evidence="4">Belongs to the cytochrome P450 family.</text>
</comment>
<keyword evidence="8 13" id="KW-1133">Transmembrane helix</keyword>
<keyword evidence="9" id="KW-0560">Oxidoreductase</keyword>
<comment type="cofactor">
    <cofactor evidence="1">
        <name>heme</name>
        <dbReference type="ChEBI" id="CHEBI:30413"/>
    </cofactor>
</comment>
<dbReference type="InterPro" id="IPR036396">
    <property type="entry name" value="Cyt_P450_sf"/>
</dbReference>
<evidence type="ECO:0000256" key="12">
    <source>
        <dbReference type="ARBA" id="ARBA00023136"/>
    </source>
</evidence>
<dbReference type="GO" id="GO:0020037">
    <property type="term" value="F:heme binding"/>
    <property type="evidence" value="ECO:0007669"/>
    <property type="project" value="InterPro"/>
</dbReference>
<dbReference type="InterPro" id="IPR002402">
    <property type="entry name" value="Cyt_P450_E_grp-II"/>
</dbReference>
<dbReference type="PROSITE" id="PS51257">
    <property type="entry name" value="PROKAR_LIPOPROTEIN"/>
    <property type="match status" value="1"/>
</dbReference>
<dbReference type="Proteomes" id="UP000620124">
    <property type="component" value="Unassembled WGS sequence"/>
</dbReference>
<dbReference type="OrthoDB" id="1470350at2759"/>
<evidence type="ECO:0000313" key="15">
    <source>
        <dbReference type="Proteomes" id="UP000620124"/>
    </source>
</evidence>
<evidence type="ECO:0000256" key="7">
    <source>
        <dbReference type="ARBA" id="ARBA00022723"/>
    </source>
</evidence>
<dbReference type="PRINTS" id="PR00464">
    <property type="entry name" value="EP450II"/>
</dbReference>
<evidence type="ECO:0000313" key="14">
    <source>
        <dbReference type="EMBL" id="KAF7360174.1"/>
    </source>
</evidence>
<keyword evidence="10" id="KW-0408">Iron</keyword>
<dbReference type="Pfam" id="PF00067">
    <property type="entry name" value="p450"/>
    <property type="match status" value="1"/>
</dbReference>
<organism evidence="14 15">
    <name type="scientific">Mycena venus</name>
    <dbReference type="NCBI Taxonomy" id="2733690"/>
    <lineage>
        <taxon>Eukaryota</taxon>
        <taxon>Fungi</taxon>
        <taxon>Dikarya</taxon>
        <taxon>Basidiomycota</taxon>
        <taxon>Agaricomycotina</taxon>
        <taxon>Agaricomycetes</taxon>
        <taxon>Agaricomycetidae</taxon>
        <taxon>Agaricales</taxon>
        <taxon>Marasmiineae</taxon>
        <taxon>Mycenaceae</taxon>
        <taxon>Mycena</taxon>
    </lineage>
</organism>
<keyword evidence="12 13" id="KW-0472">Membrane</keyword>
<dbReference type="PANTHER" id="PTHR24305:SF166">
    <property type="entry name" value="CYTOCHROME P450 12A4, MITOCHONDRIAL-RELATED"/>
    <property type="match status" value="1"/>
</dbReference>
<dbReference type="GO" id="GO:0004497">
    <property type="term" value="F:monooxygenase activity"/>
    <property type="evidence" value="ECO:0007669"/>
    <property type="project" value="UniProtKB-KW"/>
</dbReference>
<evidence type="ECO:0000256" key="8">
    <source>
        <dbReference type="ARBA" id="ARBA00022989"/>
    </source>
</evidence>
<dbReference type="GO" id="GO:0005506">
    <property type="term" value="F:iron ion binding"/>
    <property type="evidence" value="ECO:0007669"/>
    <property type="project" value="InterPro"/>
</dbReference>
<sequence>MFYLRIFRQTACTCSVAGCQRPSTLRYPESTNSWSRHSSVPRQSTPYVARMCHKQTTGCLVFALLILIHPPAIMAGAGAVRIWESSILSIESGTHKPVSLEANFAFSAGRNVSFIHFLYPTLSMNNFLVALGVLACVFIFIALNTRELSDVQRLPGPSAKISSWIWGHELLIFQHAATQMYSIWARSFGGLFKIKAALFHSDIAIATDHAAVHYILANSDLYVKSPAFRPPIKNLLGKGVLWAEGDDWHRQRKILGPAFSTESVKEMTSAIHECAERLETRLTNLILFDCAPAKDGTRLNVVPFISACTLDIIGAVALSHSFSAQSAPRNDIHSDAAQIRASWTNHVNIGLRPLAFLAPIIVRAIPAVTRAPLPLIQSQGVVKTIVRQIGYKIVEREQSAFDKNNSTAPEDCTSQAKDIISILLRGRRLGTTVVERLSDEQILDNGMLASTDIHFHYGGPRDDCWMSRLHTMGAGTPTGDSSSYKILSRLWFKSNDMFRTGYEPKSFCTDAIYLMTIFKSSNFWTRWLKKGEFYVFHPPSPQTERVVLQDDSIPLSNSVPGIGTTLRVKKGQVIHIPFTPMHTNPRNCTILLLCHMVGADFYRSATGRGIVLVGAILELKIMLATLIRSIMFAETGVHVEEKISPTLQPVVGGRGGNLPLRLKLV</sequence>
<evidence type="ECO:0000256" key="2">
    <source>
        <dbReference type="ARBA" id="ARBA00004370"/>
    </source>
</evidence>